<sequence>MIGKHATQKQHATRRVSDGRVGRMEEKINTADQLVLRQQPLNTMSLISPTYVFDGAPASISNVRTPDEVLQRLYASTLWLGESHTSMLAFLASFLPPDSLGGSTVGFLQRVRIKEDEATVRSSVTYTKQLKPLFSLLKTVEELRNRHQPRPVVRQESTSAAAVEVPAGNPNGLTDIDREVLATLCSSSYPCYNPPLDRRRQYHAREVQLQIVLVLFLLGYMTRHPPPSGVVAFLPVAAPLLPMMRPFGMMGGRSASMPSTTASSKSAAKQDVLTLNKRFEALVEQLSVLQLRAVVPELQAGNHGPDAKSRIQPLYARPEANGTTAAEVTPSKLQLHVPPEPIPKLFKLENLMATFYKPILEPLFADSLPQQLAQFQDRCGDIDVTDTVWASDPENSPLPNRTAPPVSDWISESQMHDDDDDDEATQPPPPPAPQNPFATKATTKKPRNIPLGTPDLAPEKKARKHPPLLTKMIGGGREISMNSRSFTRCSSAGPGSGLLMSTESQGGKSGVGSMLGGPLLLTTTTTTTTTMVGVGASMGPPSSGGQGCAEEMSQQTDASQDRTASSRSPNLPTSQLPNLSASQSQSQSQVHPATATRENPFKVGPFSSAAKRKFPFSSAAAGGGLKRVNSVEPGPVKKEG</sequence>
<feature type="compositionally biased region" description="Basic residues" evidence="1">
    <location>
        <begin position="1"/>
        <end position="14"/>
    </location>
</feature>
<accession>A0A8X7T656</accession>
<dbReference type="EMBL" id="LWDG02000070">
    <property type="protein sequence ID" value="KAE8269969.1"/>
    <property type="molecule type" value="Genomic_DNA"/>
</dbReference>
<protein>
    <submittedName>
        <fullName evidence="2">Uncharacterized protein</fullName>
    </submittedName>
</protein>
<feature type="compositionally biased region" description="Polar residues" evidence="1">
    <location>
        <begin position="552"/>
        <end position="581"/>
    </location>
</feature>
<feature type="region of interest" description="Disordered" evidence="1">
    <location>
        <begin position="147"/>
        <end position="168"/>
    </location>
</feature>
<evidence type="ECO:0000313" key="2">
    <source>
        <dbReference type="EMBL" id="KAE8269969.1"/>
    </source>
</evidence>
<keyword evidence="3" id="KW-1185">Reference proteome</keyword>
<feature type="region of interest" description="Disordered" evidence="1">
    <location>
        <begin position="1"/>
        <end position="22"/>
    </location>
</feature>
<reference evidence="2" key="2">
    <citation type="journal article" date="2019" name="IMA Fungus">
        <title>Genome sequencing and comparison of five Tilletia species to identify candidate genes for the detection of regulated species infecting wheat.</title>
        <authorList>
            <person name="Nguyen H.D.T."/>
            <person name="Sultana T."/>
            <person name="Kesanakurti P."/>
            <person name="Hambleton S."/>
        </authorList>
    </citation>
    <scope>NUCLEOTIDE SEQUENCE</scope>
    <source>
        <strain evidence="2">DAOMC 236422</strain>
    </source>
</reference>
<proteinExistence type="predicted"/>
<feature type="region of interest" description="Disordered" evidence="1">
    <location>
        <begin position="531"/>
        <end position="640"/>
    </location>
</feature>
<organism evidence="2 3">
    <name type="scientific">Tilletia walkeri</name>
    <dbReference type="NCBI Taxonomy" id="117179"/>
    <lineage>
        <taxon>Eukaryota</taxon>
        <taxon>Fungi</taxon>
        <taxon>Dikarya</taxon>
        <taxon>Basidiomycota</taxon>
        <taxon>Ustilaginomycotina</taxon>
        <taxon>Exobasidiomycetes</taxon>
        <taxon>Tilletiales</taxon>
        <taxon>Tilletiaceae</taxon>
        <taxon>Tilletia</taxon>
    </lineage>
</organism>
<gene>
    <name evidence="2" type="ORF">A4X09_0g2398</name>
</gene>
<evidence type="ECO:0000256" key="1">
    <source>
        <dbReference type="SAM" id="MobiDB-lite"/>
    </source>
</evidence>
<name>A0A8X7T656_9BASI</name>
<dbReference type="Proteomes" id="UP000078113">
    <property type="component" value="Unassembled WGS sequence"/>
</dbReference>
<comment type="caution">
    <text evidence="2">The sequence shown here is derived from an EMBL/GenBank/DDBJ whole genome shotgun (WGS) entry which is preliminary data.</text>
</comment>
<feature type="region of interest" description="Disordered" evidence="1">
    <location>
        <begin position="387"/>
        <end position="473"/>
    </location>
</feature>
<feature type="region of interest" description="Disordered" evidence="1">
    <location>
        <begin position="487"/>
        <end position="510"/>
    </location>
</feature>
<reference evidence="2" key="1">
    <citation type="submission" date="2016-04" db="EMBL/GenBank/DDBJ databases">
        <authorList>
            <person name="Nguyen H.D."/>
            <person name="Samba Siva P."/>
            <person name="Cullis J."/>
            <person name="Levesque C.A."/>
            <person name="Hambleton S."/>
        </authorList>
    </citation>
    <scope>NUCLEOTIDE SEQUENCE</scope>
    <source>
        <strain evidence="2">DAOMC 236422</strain>
    </source>
</reference>
<evidence type="ECO:0000313" key="3">
    <source>
        <dbReference type="Proteomes" id="UP000078113"/>
    </source>
</evidence>
<dbReference type="AlphaFoldDB" id="A0A8X7T656"/>